<keyword evidence="4 11" id="KW-0949">S-adenosyl-L-methionine</keyword>
<evidence type="ECO:0000256" key="4">
    <source>
        <dbReference type="ARBA" id="ARBA00022691"/>
    </source>
</evidence>
<keyword evidence="3 11" id="KW-0808">Transferase</keyword>
<dbReference type="InterPro" id="IPR050082">
    <property type="entry name" value="RNA_methyltr_RlmE"/>
</dbReference>
<feature type="domain" description="Ribosomal RNA methyltransferase FtsJ" evidence="13">
    <location>
        <begin position="25"/>
        <end position="202"/>
    </location>
</feature>
<keyword evidence="11" id="KW-0963">Cytoplasm</keyword>
<feature type="active site" description="Proton acceptor" evidence="11 12">
    <location>
        <position position="160"/>
    </location>
</feature>
<keyword evidence="2 11" id="KW-0489">Methyltransferase</keyword>
<organism evidence="14 15">
    <name type="scientific">Candidatus Desulfaltia bathyphila</name>
    <dbReference type="NCBI Taxonomy" id="2841697"/>
    <lineage>
        <taxon>Bacteria</taxon>
        <taxon>Pseudomonadati</taxon>
        <taxon>Thermodesulfobacteriota</taxon>
        <taxon>Desulfobacteria</taxon>
        <taxon>Desulfobacterales</taxon>
        <taxon>Desulfobacterales incertae sedis</taxon>
        <taxon>Candidatus Desulfaltia</taxon>
    </lineage>
</organism>
<evidence type="ECO:0000256" key="1">
    <source>
        <dbReference type="ARBA" id="ARBA00022552"/>
    </source>
</evidence>
<dbReference type="CDD" id="cd02440">
    <property type="entry name" value="AdoMet_MTases"/>
    <property type="match status" value="1"/>
</dbReference>
<name>A0A8J6N5T6_9BACT</name>
<evidence type="ECO:0000256" key="6">
    <source>
        <dbReference type="ARBA" id="ARBA00038861"/>
    </source>
</evidence>
<dbReference type="EC" id="2.1.1.166" evidence="6 11"/>
<reference evidence="14 15" key="1">
    <citation type="submission" date="2020-08" db="EMBL/GenBank/DDBJ databases">
        <title>Bridging the membrane lipid divide: bacteria of the FCB group superphylum have the potential to synthesize archaeal ether lipids.</title>
        <authorList>
            <person name="Villanueva L."/>
            <person name="Von Meijenfeldt F.A.B."/>
            <person name="Westbye A.B."/>
            <person name="Yadav S."/>
            <person name="Hopmans E.C."/>
            <person name="Dutilh B.E."/>
            <person name="Sinninghe Damste J.S."/>
        </authorList>
    </citation>
    <scope>NUCLEOTIDE SEQUENCE [LARGE SCALE GENOMIC DNA]</scope>
    <source>
        <strain evidence="14">NIOZ-UU82</strain>
    </source>
</reference>
<comment type="similarity">
    <text evidence="11">Belongs to the class I-like SAM-binding methyltransferase superfamily. RNA methyltransferase RlmE family.</text>
</comment>
<comment type="subcellular location">
    <subcellularLocation>
        <location evidence="11">Cytoplasm</location>
    </subcellularLocation>
</comment>
<dbReference type="Pfam" id="PF01728">
    <property type="entry name" value="FtsJ"/>
    <property type="match status" value="1"/>
</dbReference>
<gene>
    <name evidence="11" type="primary">rlmE</name>
    <name evidence="11" type="synonym">ftsJ</name>
    <name evidence="11" type="synonym">rrmJ</name>
    <name evidence="14" type="ORF">H8E80_03920</name>
</gene>
<feature type="binding site" evidence="11">
    <location>
        <position position="120"/>
    </location>
    <ligand>
        <name>S-adenosyl-L-methionine</name>
        <dbReference type="ChEBI" id="CHEBI:59789"/>
    </ligand>
</feature>
<feature type="binding site" evidence="11">
    <location>
        <position position="56"/>
    </location>
    <ligand>
        <name>S-adenosyl-L-methionine</name>
        <dbReference type="ChEBI" id="CHEBI:59789"/>
    </ligand>
</feature>
<dbReference type="AlphaFoldDB" id="A0A8J6N5T6"/>
<dbReference type="InterPro" id="IPR029063">
    <property type="entry name" value="SAM-dependent_MTases_sf"/>
</dbReference>
<accession>A0A8J6N5T6</accession>
<evidence type="ECO:0000256" key="12">
    <source>
        <dbReference type="PIRSR" id="PIRSR005461-1"/>
    </source>
</evidence>
<evidence type="ECO:0000256" key="3">
    <source>
        <dbReference type="ARBA" id="ARBA00022679"/>
    </source>
</evidence>
<evidence type="ECO:0000256" key="10">
    <source>
        <dbReference type="ARBA" id="ARBA00048970"/>
    </source>
</evidence>
<feature type="binding site" evidence="11">
    <location>
        <position position="58"/>
    </location>
    <ligand>
        <name>S-adenosyl-L-methionine</name>
        <dbReference type="ChEBI" id="CHEBI:59789"/>
    </ligand>
</feature>
<dbReference type="HAMAP" id="MF_01547">
    <property type="entry name" value="RNA_methyltr_E"/>
    <property type="match status" value="1"/>
</dbReference>
<dbReference type="GO" id="GO:0005737">
    <property type="term" value="C:cytoplasm"/>
    <property type="evidence" value="ECO:0007669"/>
    <property type="project" value="UniProtKB-SubCell"/>
</dbReference>
<comment type="function">
    <text evidence="5 11">Specifically methylates the uridine in position 2552 of 23S rRNA at the 2'-O position of the ribose in the fully assembled 50S ribosomal subunit.</text>
</comment>
<dbReference type="PIRSF" id="PIRSF005461">
    <property type="entry name" value="23S_rRNA_mtase"/>
    <property type="match status" value="1"/>
</dbReference>
<sequence length="204" mass="23015">MKRSTSKHNRWEDHYSRLAKKEQFPARSVYKLREIQRKYSLIKKGDKILDLGCFPGSWLLFAANLAGKNGRVVGIDLKPLSKSVLSKVPSNVKTYTGDLLSIDDELIRSVEKDFNIVMSDMAPDTTGNKNVDAARSFNLCQAALGIAKDLLVDGGSFICKIFQGEDFKEFINSIKLSFNKHKIFKPQSSKKSSKEIYVIGFEKK</sequence>
<dbReference type="InterPro" id="IPR015507">
    <property type="entry name" value="rRNA-MeTfrase_E"/>
</dbReference>
<dbReference type="PANTHER" id="PTHR10920:SF13">
    <property type="entry name" value="PRE-RRNA 2'-O-RIBOSE RNA METHYLTRANSFERASE FTSJ3"/>
    <property type="match status" value="1"/>
</dbReference>
<dbReference type="PANTHER" id="PTHR10920">
    <property type="entry name" value="RIBOSOMAL RNA METHYLTRANSFERASE"/>
    <property type="match status" value="1"/>
</dbReference>
<comment type="catalytic activity">
    <reaction evidence="10 11">
        <text>uridine(2552) in 23S rRNA + S-adenosyl-L-methionine = 2'-O-methyluridine(2552) in 23S rRNA + S-adenosyl-L-homocysteine + H(+)</text>
        <dbReference type="Rhea" id="RHEA:42720"/>
        <dbReference type="Rhea" id="RHEA-COMP:10202"/>
        <dbReference type="Rhea" id="RHEA-COMP:10203"/>
        <dbReference type="ChEBI" id="CHEBI:15378"/>
        <dbReference type="ChEBI" id="CHEBI:57856"/>
        <dbReference type="ChEBI" id="CHEBI:59789"/>
        <dbReference type="ChEBI" id="CHEBI:65315"/>
        <dbReference type="ChEBI" id="CHEBI:74478"/>
        <dbReference type="EC" id="2.1.1.166"/>
    </reaction>
</comment>
<dbReference type="GO" id="GO:0008650">
    <property type="term" value="F:rRNA (uridine-2'-O-)-methyltransferase activity"/>
    <property type="evidence" value="ECO:0007669"/>
    <property type="project" value="UniProtKB-UniRule"/>
</dbReference>
<evidence type="ECO:0000256" key="9">
    <source>
        <dbReference type="ARBA" id="ARBA00042745"/>
    </source>
</evidence>
<proteinExistence type="inferred from homology"/>
<evidence type="ECO:0000256" key="8">
    <source>
        <dbReference type="ARBA" id="ARBA00041995"/>
    </source>
</evidence>
<evidence type="ECO:0000256" key="2">
    <source>
        <dbReference type="ARBA" id="ARBA00022603"/>
    </source>
</evidence>
<feature type="binding site" evidence="11">
    <location>
        <position position="98"/>
    </location>
    <ligand>
        <name>S-adenosyl-L-methionine</name>
        <dbReference type="ChEBI" id="CHEBI:59789"/>
    </ligand>
</feature>
<evidence type="ECO:0000259" key="13">
    <source>
        <dbReference type="Pfam" id="PF01728"/>
    </source>
</evidence>
<dbReference type="Gene3D" id="3.40.50.150">
    <property type="entry name" value="Vaccinia Virus protein VP39"/>
    <property type="match status" value="1"/>
</dbReference>
<dbReference type="SUPFAM" id="SSF53335">
    <property type="entry name" value="S-adenosyl-L-methionine-dependent methyltransferases"/>
    <property type="match status" value="1"/>
</dbReference>
<feature type="binding site" evidence="11">
    <location>
        <position position="76"/>
    </location>
    <ligand>
        <name>S-adenosyl-L-methionine</name>
        <dbReference type="ChEBI" id="CHEBI:59789"/>
    </ligand>
</feature>
<evidence type="ECO:0000313" key="14">
    <source>
        <dbReference type="EMBL" id="MBC8199180.1"/>
    </source>
</evidence>
<protein>
    <recommendedName>
        <fullName evidence="7 11">Ribosomal RNA large subunit methyltransferase E</fullName>
        <ecNumber evidence="6 11">2.1.1.166</ecNumber>
    </recommendedName>
    <alternativeName>
        <fullName evidence="9 11">23S rRNA Um2552 methyltransferase</fullName>
    </alternativeName>
    <alternativeName>
        <fullName evidence="8 11">rRNA (uridine-2'-O-)-methyltransferase</fullName>
    </alternativeName>
</protein>
<keyword evidence="1 11" id="KW-0698">rRNA processing</keyword>
<evidence type="ECO:0000256" key="5">
    <source>
        <dbReference type="ARBA" id="ARBA00037569"/>
    </source>
</evidence>
<evidence type="ECO:0000256" key="11">
    <source>
        <dbReference type="HAMAP-Rule" id="MF_01547"/>
    </source>
</evidence>
<dbReference type="InterPro" id="IPR002877">
    <property type="entry name" value="RNA_MeTrfase_FtsJ_dom"/>
</dbReference>
<evidence type="ECO:0000313" key="15">
    <source>
        <dbReference type="Proteomes" id="UP000603545"/>
    </source>
</evidence>
<dbReference type="EMBL" id="JACNLL010000037">
    <property type="protein sequence ID" value="MBC8199180.1"/>
    <property type="molecule type" value="Genomic_DNA"/>
</dbReference>
<comment type="caution">
    <text evidence="14">The sequence shown here is derived from an EMBL/GenBank/DDBJ whole genome shotgun (WGS) entry which is preliminary data.</text>
</comment>
<evidence type="ECO:0000256" key="7">
    <source>
        <dbReference type="ARBA" id="ARBA00041129"/>
    </source>
</evidence>
<dbReference type="Proteomes" id="UP000603545">
    <property type="component" value="Unassembled WGS sequence"/>
</dbReference>